<dbReference type="Pfam" id="PF08279">
    <property type="entry name" value="HTH_11"/>
    <property type="match status" value="1"/>
</dbReference>
<dbReference type="Pfam" id="PF03099">
    <property type="entry name" value="BPL_LplA_LipB"/>
    <property type="match status" value="1"/>
</dbReference>
<feature type="domain" description="BPL/LPL catalytic" evidence="3">
    <location>
        <begin position="75"/>
        <end position="258"/>
    </location>
</feature>
<dbReference type="EC" id="6.3.4.15" evidence="2"/>
<dbReference type="InterPro" id="IPR045864">
    <property type="entry name" value="aa-tRNA-synth_II/BPL/LPL"/>
</dbReference>
<evidence type="ECO:0000256" key="1">
    <source>
        <dbReference type="ARBA" id="ARBA00022598"/>
    </source>
</evidence>
<dbReference type="InterPro" id="IPR004143">
    <property type="entry name" value="BPL_LPL_catalytic"/>
</dbReference>
<dbReference type="PANTHER" id="PTHR12835:SF5">
    <property type="entry name" value="BIOTIN--PROTEIN LIGASE"/>
    <property type="match status" value="1"/>
</dbReference>
<keyword evidence="2" id="KW-0804">Transcription</keyword>
<evidence type="ECO:0000256" key="2">
    <source>
        <dbReference type="HAMAP-Rule" id="MF_00978"/>
    </source>
</evidence>
<dbReference type="NCBIfam" id="TIGR00121">
    <property type="entry name" value="birA_ligase"/>
    <property type="match status" value="1"/>
</dbReference>
<dbReference type="GO" id="GO:0003677">
    <property type="term" value="F:DNA binding"/>
    <property type="evidence" value="ECO:0007669"/>
    <property type="project" value="UniProtKB-UniRule"/>
</dbReference>
<keyword evidence="5" id="KW-1185">Reference proteome</keyword>
<keyword evidence="2" id="KW-0547">Nucleotide-binding</keyword>
<dbReference type="GO" id="GO:0005737">
    <property type="term" value="C:cytoplasm"/>
    <property type="evidence" value="ECO:0007669"/>
    <property type="project" value="TreeGrafter"/>
</dbReference>
<proteinExistence type="inferred from homology"/>
<sequence>MSQQRVCRALQEAGDYLSGQELSRTLGISRAAVWKAVEALRRQGYDIEARTGRGYRLVGAPDLLSRETVERYLSRPREDFRVLETVDSTNSFCRRLALEGAPDGTAVLADCQTAGRGRRGRSFQSPAGKGLFFSILWRPDCAPEKLLPLTALSAVAVCRAVQRVTGVRPQIKWPNDLVLGGRKLAGILTEMSLEGESGHVSHVVVGIGINVHQQPEDFTGEVADIATSLDLSLGGRVCRARLAAALLEEMDYLRREVLFTPERWLADYRAACLNVGRTVRLLQGDARETVQALRIDEQYGLVVRHEDGSVETVRSGEVSVRGLYGYTE</sequence>
<evidence type="ECO:0000313" key="5">
    <source>
        <dbReference type="Proteomes" id="UP000681343"/>
    </source>
</evidence>
<dbReference type="Gene3D" id="1.10.10.10">
    <property type="entry name" value="Winged helix-like DNA-binding domain superfamily/Winged helix DNA-binding domain"/>
    <property type="match status" value="1"/>
</dbReference>
<dbReference type="InterPro" id="IPR013196">
    <property type="entry name" value="HTH_11"/>
</dbReference>
<dbReference type="SUPFAM" id="SSF46785">
    <property type="entry name" value="Winged helix' DNA-binding domain"/>
    <property type="match status" value="1"/>
</dbReference>
<dbReference type="HAMAP" id="MF_00978">
    <property type="entry name" value="Bifunct_BirA"/>
    <property type="match status" value="1"/>
</dbReference>
<feature type="binding site" evidence="2">
    <location>
        <begin position="116"/>
        <end position="118"/>
    </location>
    <ligand>
        <name>biotin</name>
        <dbReference type="ChEBI" id="CHEBI:57586"/>
    </ligand>
</feature>
<dbReference type="Proteomes" id="UP000681343">
    <property type="component" value="Chromosome"/>
</dbReference>
<gene>
    <name evidence="2 4" type="primary">birA</name>
    <name evidence="4" type="ORF">MM35RIKEN_00660</name>
</gene>
<dbReference type="AlphaFoldDB" id="A0A810PPE7"/>
<keyword evidence="2" id="KW-0092">Biotin</keyword>
<dbReference type="InterPro" id="IPR030855">
    <property type="entry name" value="Bifunct_BirA"/>
</dbReference>
<organism evidence="4 5">
    <name type="scientific">Vescimonas fastidiosa</name>
    <dbReference type="NCBI Taxonomy" id="2714353"/>
    <lineage>
        <taxon>Bacteria</taxon>
        <taxon>Bacillati</taxon>
        <taxon>Bacillota</taxon>
        <taxon>Clostridia</taxon>
        <taxon>Eubacteriales</taxon>
        <taxon>Oscillospiraceae</taxon>
        <taxon>Vescimonas</taxon>
    </lineage>
</organism>
<protein>
    <recommendedName>
        <fullName evidence="2">Bifunctional ligase/repressor BirA</fullName>
    </recommendedName>
    <alternativeName>
        <fullName evidence="2">Biotin--[acetyl-CoA-carboxylase] ligase</fullName>
        <ecNumber evidence="2">6.3.4.15</ecNumber>
    </alternativeName>
    <alternativeName>
        <fullName evidence="2">Biotin--protein ligase</fullName>
    </alternativeName>
    <alternativeName>
        <fullName evidence="2">Biotin-[acetyl-CoA carboxylase] synthetase</fullName>
    </alternativeName>
</protein>
<comment type="catalytic activity">
    <reaction evidence="2">
        <text>biotin + L-lysyl-[protein] + ATP = N(6)-biotinyl-L-lysyl-[protein] + AMP + diphosphate + H(+)</text>
        <dbReference type="Rhea" id="RHEA:11756"/>
        <dbReference type="Rhea" id="RHEA-COMP:9752"/>
        <dbReference type="Rhea" id="RHEA-COMP:10505"/>
        <dbReference type="ChEBI" id="CHEBI:15378"/>
        <dbReference type="ChEBI" id="CHEBI:29969"/>
        <dbReference type="ChEBI" id="CHEBI:30616"/>
        <dbReference type="ChEBI" id="CHEBI:33019"/>
        <dbReference type="ChEBI" id="CHEBI:57586"/>
        <dbReference type="ChEBI" id="CHEBI:83144"/>
        <dbReference type="ChEBI" id="CHEBI:456215"/>
        <dbReference type="EC" id="6.3.4.15"/>
    </reaction>
</comment>
<evidence type="ECO:0000313" key="4">
    <source>
        <dbReference type="EMBL" id="BCK77874.1"/>
    </source>
</evidence>
<dbReference type="KEGG" id="vfa:MM35RIKEN_00660"/>
<dbReference type="InterPro" id="IPR036390">
    <property type="entry name" value="WH_DNA-bd_sf"/>
</dbReference>
<feature type="binding site" evidence="2">
    <location>
        <position position="112"/>
    </location>
    <ligand>
        <name>biotin</name>
        <dbReference type="ChEBI" id="CHEBI:57586"/>
    </ligand>
</feature>
<accession>A0A810PPE7</accession>
<reference evidence="4" key="1">
    <citation type="submission" date="2020-09" db="EMBL/GenBank/DDBJ databases">
        <title>New species isolated from human feces.</title>
        <authorList>
            <person name="Kitahara M."/>
            <person name="Shigeno Y."/>
            <person name="Shime M."/>
            <person name="Matsumoto Y."/>
            <person name="Nakamura S."/>
            <person name="Motooka D."/>
            <person name="Fukuoka S."/>
            <person name="Nishikawa H."/>
            <person name="Benno Y."/>
        </authorList>
    </citation>
    <scope>NUCLEOTIDE SEQUENCE</scope>
    <source>
        <strain evidence="4">MM35</strain>
    </source>
</reference>
<keyword evidence="2" id="KW-0678">Repressor</keyword>
<dbReference type="PROSITE" id="PS51733">
    <property type="entry name" value="BPL_LPL_CATALYTIC"/>
    <property type="match status" value="1"/>
</dbReference>
<dbReference type="GO" id="GO:0005524">
    <property type="term" value="F:ATP binding"/>
    <property type="evidence" value="ECO:0007669"/>
    <property type="project" value="UniProtKB-UniRule"/>
</dbReference>
<keyword evidence="1 2" id="KW-0436">Ligase</keyword>
<evidence type="ECO:0000259" key="3">
    <source>
        <dbReference type="PROSITE" id="PS51733"/>
    </source>
</evidence>
<feature type="binding site" evidence="2">
    <location>
        <position position="183"/>
    </location>
    <ligand>
        <name>biotin</name>
        <dbReference type="ChEBI" id="CHEBI:57586"/>
    </ligand>
</feature>
<dbReference type="InterPro" id="IPR004408">
    <property type="entry name" value="Biotin_CoA_COase_ligase"/>
</dbReference>
<comment type="similarity">
    <text evidence="2">Belongs to the biotin--protein ligase family.</text>
</comment>
<dbReference type="GO" id="GO:0006355">
    <property type="term" value="P:regulation of DNA-templated transcription"/>
    <property type="evidence" value="ECO:0007669"/>
    <property type="project" value="UniProtKB-UniRule"/>
</dbReference>
<feature type="binding site" evidence="2">
    <location>
        <begin position="88"/>
        <end position="90"/>
    </location>
    <ligand>
        <name>biotin</name>
        <dbReference type="ChEBI" id="CHEBI:57586"/>
    </ligand>
</feature>
<keyword evidence="2" id="KW-0238">DNA-binding</keyword>
<feature type="DNA-binding region" description="H-T-H motif" evidence="2">
    <location>
        <begin position="19"/>
        <end position="38"/>
    </location>
</feature>
<dbReference type="GO" id="GO:0016740">
    <property type="term" value="F:transferase activity"/>
    <property type="evidence" value="ECO:0007669"/>
    <property type="project" value="UniProtKB-ARBA"/>
</dbReference>
<dbReference type="SUPFAM" id="SSF55681">
    <property type="entry name" value="Class II aaRS and biotin synthetases"/>
    <property type="match status" value="1"/>
</dbReference>
<dbReference type="InterPro" id="IPR036388">
    <property type="entry name" value="WH-like_DNA-bd_sf"/>
</dbReference>
<dbReference type="Gene3D" id="3.30.930.10">
    <property type="entry name" value="Bira Bifunctional Protein, Domain 2"/>
    <property type="match status" value="1"/>
</dbReference>
<keyword evidence="2" id="KW-0067">ATP-binding</keyword>
<name>A0A810PPE7_9FIRM</name>
<dbReference type="PANTHER" id="PTHR12835">
    <property type="entry name" value="BIOTIN PROTEIN LIGASE"/>
    <property type="match status" value="1"/>
</dbReference>
<dbReference type="GO" id="GO:0004077">
    <property type="term" value="F:biotin--[biotin carboxyl-carrier protein] ligase activity"/>
    <property type="evidence" value="ECO:0007669"/>
    <property type="project" value="UniProtKB-UniRule"/>
</dbReference>
<dbReference type="Gene3D" id="2.30.30.100">
    <property type="match status" value="1"/>
</dbReference>
<dbReference type="GO" id="GO:0009249">
    <property type="term" value="P:protein lipoylation"/>
    <property type="evidence" value="ECO:0007669"/>
    <property type="project" value="UniProtKB-ARBA"/>
</dbReference>
<keyword evidence="2" id="KW-0805">Transcription regulation</keyword>
<dbReference type="EMBL" id="AP023415">
    <property type="protein sequence ID" value="BCK77874.1"/>
    <property type="molecule type" value="Genomic_DNA"/>
</dbReference>
<dbReference type="RefSeq" id="WP_212818301.1">
    <property type="nucleotide sequence ID" value="NZ_AP023415.1"/>
</dbReference>
<comment type="function">
    <text evidence="2">Acts both as a biotin--[acetyl-CoA-carboxylase] ligase and a repressor.</text>
</comment>
<dbReference type="CDD" id="cd16442">
    <property type="entry name" value="BPL"/>
    <property type="match status" value="1"/>
</dbReference>